<dbReference type="InterPro" id="IPR000504">
    <property type="entry name" value="RRM_dom"/>
</dbReference>
<dbReference type="PANTHER" id="PTHR13288">
    <property type="entry name" value="SPLICING FACTOR 45 SPF45"/>
    <property type="match status" value="1"/>
</dbReference>
<dbReference type="SUPFAM" id="SSF54928">
    <property type="entry name" value="RNA-binding domain, RBD"/>
    <property type="match status" value="1"/>
</dbReference>
<reference evidence="2 3" key="1">
    <citation type="journal article" date="2010" name="Plant Cell">
        <title>The Chlorella variabilis NC64A genome reveals adaptation to photosymbiosis, coevolution with viruses, and cryptic sex.</title>
        <authorList>
            <person name="Blanc G."/>
            <person name="Duncan G."/>
            <person name="Agarkova I."/>
            <person name="Borodovsky M."/>
            <person name="Gurnon J."/>
            <person name="Kuo A."/>
            <person name="Lindquist E."/>
            <person name="Lucas S."/>
            <person name="Pangilinan J."/>
            <person name="Polle J."/>
            <person name="Salamov A."/>
            <person name="Terry A."/>
            <person name="Yamada T."/>
            <person name="Dunigan D.D."/>
            <person name="Grigoriev I.V."/>
            <person name="Claverie J.M."/>
            <person name="Van Etten J.L."/>
        </authorList>
    </citation>
    <scope>NUCLEOTIDE SEQUENCE [LARGE SCALE GENOMIC DNA]</scope>
    <source>
        <strain evidence="2 3">NC64A</strain>
    </source>
</reference>
<dbReference type="OMA" id="XEPSITE"/>
<dbReference type="InterPro" id="IPR012677">
    <property type="entry name" value="Nucleotide-bd_a/b_plait_sf"/>
</dbReference>
<keyword evidence="3" id="KW-1185">Reference proteome</keyword>
<feature type="domain" description="RRM" evidence="1">
    <location>
        <begin position="19"/>
        <end position="46"/>
    </location>
</feature>
<accession>E1ZI61</accession>
<dbReference type="GeneID" id="17354095"/>
<protein>
    <recommendedName>
        <fullName evidence="1">RRM domain-containing protein</fullName>
    </recommendedName>
</protein>
<dbReference type="GO" id="GO:0003723">
    <property type="term" value="F:RNA binding"/>
    <property type="evidence" value="ECO:0007669"/>
    <property type="project" value="InterPro"/>
</dbReference>
<dbReference type="GO" id="GO:0045292">
    <property type="term" value="P:mRNA cis splicing, via spliceosome"/>
    <property type="evidence" value="ECO:0007669"/>
    <property type="project" value="InterPro"/>
</dbReference>
<gene>
    <name evidence="2" type="ORF">CHLNCDRAFT_135411</name>
</gene>
<dbReference type="eggNOG" id="KOG1996">
    <property type="taxonomic scope" value="Eukaryota"/>
</dbReference>
<sequence length="69" mass="8179">MIFEVTEPGFPSDQSVRIFVQFERVEEATKALVDLQGRFFGGREVKAQFFEEERFEKLELAPRPEEVRR</sequence>
<dbReference type="STRING" id="554065.E1ZI61"/>
<dbReference type="PANTHER" id="PTHR13288:SF8">
    <property type="entry name" value="SPLICING FACTOR 45"/>
    <property type="match status" value="1"/>
</dbReference>
<dbReference type="Pfam" id="PF00076">
    <property type="entry name" value="RRM_1"/>
    <property type="match status" value="1"/>
</dbReference>
<evidence type="ECO:0000259" key="1">
    <source>
        <dbReference type="Pfam" id="PF00076"/>
    </source>
</evidence>
<dbReference type="KEGG" id="cvr:CHLNCDRAFT_135411"/>
<dbReference type="GO" id="GO:0071011">
    <property type="term" value="C:precatalytic spliceosome"/>
    <property type="evidence" value="ECO:0007669"/>
    <property type="project" value="TreeGrafter"/>
</dbReference>
<dbReference type="InParanoid" id="E1ZI61"/>
<name>E1ZI61_CHLVA</name>
<dbReference type="EMBL" id="GL433847">
    <property type="protein sequence ID" value="EFN54722.1"/>
    <property type="molecule type" value="Genomic_DNA"/>
</dbReference>
<dbReference type="InterPro" id="IPR035979">
    <property type="entry name" value="RBD_domain_sf"/>
</dbReference>
<dbReference type="InterPro" id="IPR040052">
    <property type="entry name" value="RBM17"/>
</dbReference>
<dbReference type="OrthoDB" id="5411533at2759"/>
<evidence type="ECO:0000313" key="3">
    <source>
        <dbReference type="Proteomes" id="UP000008141"/>
    </source>
</evidence>
<dbReference type="Proteomes" id="UP000008141">
    <property type="component" value="Unassembled WGS sequence"/>
</dbReference>
<dbReference type="Gene3D" id="3.30.70.330">
    <property type="match status" value="1"/>
</dbReference>
<dbReference type="AlphaFoldDB" id="E1ZI61"/>
<evidence type="ECO:0000313" key="2">
    <source>
        <dbReference type="EMBL" id="EFN54722.1"/>
    </source>
</evidence>
<dbReference type="RefSeq" id="XP_005846824.1">
    <property type="nucleotide sequence ID" value="XM_005846762.1"/>
</dbReference>
<organism evidence="3">
    <name type="scientific">Chlorella variabilis</name>
    <name type="common">Green alga</name>
    <dbReference type="NCBI Taxonomy" id="554065"/>
    <lineage>
        <taxon>Eukaryota</taxon>
        <taxon>Viridiplantae</taxon>
        <taxon>Chlorophyta</taxon>
        <taxon>core chlorophytes</taxon>
        <taxon>Trebouxiophyceae</taxon>
        <taxon>Chlorellales</taxon>
        <taxon>Chlorellaceae</taxon>
        <taxon>Chlorella clade</taxon>
        <taxon>Chlorella</taxon>
    </lineage>
</organism>
<proteinExistence type="predicted"/>